<evidence type="ECO:0000259" key="2">
    <source>
        <dbReference type="Pfam" id="PF01408"/>
    </source>
</evidence>
<comment type="caution">
    <text evidence="4">The sequence shown here is derived from an EMBL/GenBank/DDBJ whole genome shotgun (WGS) entry which is preliminary data.</text>
</comment>
<dbReference type="SUPFAM" id="SSF55347">
    <property type="entry name" value="Glyceraldehyde-3-phosphate dehydrogenase-like, C-terminal domain"/>
    <property type="match status" value="1"/>
</dbReference>
<dbReference type="InterPro" id="IPR000683">
    <property type="entry name" value="Gfo/Idh/MocA-like_OxRdtase_N"/>
</dbReference>
<dbReference type="EMBL" id="VDUW01000012">
    <property type="protein sequence ID" value="TXL61082.1"/>
    <property type="molecule type" value="Genomic_DNA"/>
</dbReference>
<proteinExistence type="inferred from homology"/>
<dbReference type="Proteomes" id="UP000321574">
    <property type="component" value="Unassembled WGS sequence"/>
</dbReference>
<dbReference type="Pfam" id="PF02894">
    <property type="entry name" value="GFO_IDH_MocA_C"/>
    <property type="match status" value="1"/>
</dbReference>
<sequence length="350" mass="38950">MLKVGVVGLGSISGLHLKAYEKHKEVEITALCDANKSRLKELSASYGVTKTYTNFDDLLQDETIDAVSICTWNNTHAAMAIEALEANKHVLVEKPLSITVGEALAVEDAVKKTGKVLQVGFVRRFGRNEQVLKRFIDQDELGDIYYAKASYLRRLGNPGGWFSDKSKSGGGPLIDLGVHVIDLSWYLMGKPRPISVTGNTYYKLGNRNNIENLSFYKAADYDAGKNDVEDLANALIRFENGASLFIDVSFTLHTLKNEFSLKLYGDKGGAEVEPELKIVTEKHQTILNIEPQINQNNNHMEERFENEINHFVASCLYGEENIAPVSDGVQIMKILDAVYKSAETSREILL</sequence>
<dbReference type="AlphaFoldDB" id="A0A5C8NIN1"/>
<evidence type="ECO:0000313" key="5">
    <source>
        <dbReference type="Proteomes" id="UP000321574"/>
    </source>
</evidence>
<dbReference type="RefSeq" id="WP_147669159.1">
    <property type="nucleotide sequence ID" value="NZ_VDUW01000012.1"/>
</dbReference>
<dbReference type="InterPro" id="IPR052515">
    <property type="entry name" value="Gfo/Idh/MocA_Oxidoreductase"/>
</dbReference>
<gene>
    <name evidence="4" type="ORF">FHP05_13420</name>
</gene>
<dbReference type="SUPFAM" id="SSF51735">
    <property type="entry name" value="NAD(P)-binding Rossmann-fold domains"/>
    <property type="match status" value="1"/>
</dbReference>
<accession>A0A5C8NIN1</accession>
<organism evidence="4 5">
    <name type="scientific">Cerasibacillus terrae</name>
    <dbReference type="NCBI Taxonomy" id="2498845"/>
    <lineage>
        <taxon>Bacteria</taxon>
        <taxon>Bacillati</taxon>
        <taxon>Bacillota</taxon>
        <taxon>Bacilli</taxon>
        <taxon>Bacillales</taxon>
        <taxon>Bacillaceae</taxon>
        <taxon>Cerasibacillus</taxon>
    </lineage>
</organism>
<protein>
    <submittedName>
        <fullName evidence="4">Gfo/Idh/MocA family oxidoreductase</fullName>
    </submittedName>
</protein>
<evidence type="ECO:0000256" key="1">
    <source>
        <dbReference type="ARBA" id="ARBA00010928"/>
    </source>
</evidence>
<dbReference type="InterPro" id="IPR004104">
    <property type="entry name" value="Gfo/Idh/MocA-like_OxRdtase_C"/>
</dbReference>
<evidence type="ECO:0000313" key="4">
    <source>
        <dbReference type="EMBL" id="TXL61082.1"/>
    </source>
</evidence>
<dbReference type="PANTHER" id="PTHR43249">
    <property type="entry name" value="UDP-N-ACETYL-2-AMINO-2-DEOXY-D-GLUCURONATE OXIDASE"/>
    <property type="match status" value="1"/>
</dbReference>
<keyword evidence="5" id="KW-1185">Reference proteome</keyword>
<dbReference type="PANTHER" id="PTHR43249:SF1">
    <property type="entry name" value="D-GLUCOSIDE 3-DEHYDROGENASE"/>
    <property type="match status" value="1"/>
</dbReference>
<dbReference type="Pfam" id="PF01408">
    <property type="entry name" value="GFO_IDH_MocA"/>
    <property type="match status" value="1"/>
</dbReference>
<dbReference type="OrthoDB" id="9815825at2"/>
<dbReference type="Gene3D" id="3.40.50.720">
    <property type="entry name" value="NAD(P)-binding Rossmann-like Domain"/>
    <property type="match status" value="1"/>
</dbReference>
<reference evidence="4 5" key="1">
    <citation type="submission" date="2019-06" db="EMBL/GenBank/DDBJ databases">
        <title>Cerasibacillus sp. nov., isolated from maize field.</title>
        <authorList>
            <person name="Lin S.-Y."/>
            <person name="Tsai C.-F."/>
            <person name="Young C.-C."/>
        </authorList>
    </citation>
    <scope>NUCLEOTIDE SEQUENCE [LARGE SCALE GENOMIC DNA]</scope>
    <source>
        <strain evidence="4 5">CC-CFT480</strain>
    </source>
</reference>
<dbReference type="Gene3D" id="3.30.360.10">
    <property type="entry name" value="Dihydrodipicolinate Reductase, domain 2"/>
    <property type="match status" value="1"/>
</dbReference>
<name>A0A5C8NIN1_9BACI</name>
<feature type="domain" description="Gfo/Idh/MocA-like oxidoreductase N-terminal" evidence="2">
    <location>
        <begin position="2"/>
        <end position="121"/>
    </location>
</feature>
<dbReference type="GO" id="GO:0000166">
    <property type="term" value="F:nucleotide binding"/>
    <property type="evidence" value="ECO:0007669"/>
    <property type="project" value="InterPro"/>
</dbReference>
<comment type="similarity">
    <text evidence="1">Belongs to the Gfo/Idh/MocA family.</text>
</comment>
<evidence type="ECO:0000259" key="3">
    <source>
        <dbReference type="Pfam" id="PF02894"/>
    </source>
</evidence>
<feature type="domain" description="Gfo/Idh/MocA-like oxidoreductase C-terminal" evidence="3">
    <location>
        <begin position="133"/>
        <end position="348"/>
    </location>
</feature>
<dbReference type="InterPro" id="IPR036291">
    <property type="entry name" value="NAD(P)-bd_dom_sf"/>
</dbReference>